<reference evidence="2 3" key="1">
    <citation type="submission" date="2020-02" db="EMBL/GenBank/DDBJ databases">
        <authorList>
            <person name="Ferguson B K."/>
        </authorList>
    </citation>
    <scope>NUCLEOTIDE SEQUENCE [LARGE SCALE GENOMIC DNA]</scope>
</reference>
<dbReference type="Proteomes" id="UP000479000">
    <property type="component" value="Unassembled WGS sequence"/>
</dbReference>
<dbReference type="AlphaFoldDB" id="A0A6H5HNL1"/>
<evidence type="ECO:0000313" key="3">
    <source>
        <dbReference type="Proteomes" id="UP000479000"/>
    </source>
</evidence>
<gene>
    <name evidence="2" type="ORF">NTEN_LOCUS22760</name>
</gene>
<feature type="non-terminal residue" evidence="2">
    <location>
        <position position="243"/>
    </location>
</feature>
<dbReference type="EMBL" id="CADCXU010033687">
    <property type="protein sequence ID" value="CAB0019048.1"/>
    <property type="molecule type" value="Genomic_DNA"/>
</dbReference>
<organism evidence="2 3">
    <name type="scientific">Nesidiocoris tenuis</name>
    <dbReference type="NCBI Taxonomy" id="355587"/>
    <lineage>
        <taxon>Eukaryota</taxon>
        <taxon>Metazoa</taxon>
        <taxon>Ecdysozoa</taxon>
        <taxon>Arthropoda</taxon>
        <taxon>Hexapoda</taxon>
        <taxon>Insecta</taxon>
        <taxon>Pterygota</taxon>
        <taxon>Neoptera</taxon>
        <taxon>Paraneoptera</taxon>
        <taxon>Hemiptera</taxon>
        <taxon>Heteroptera</taxon>
        <taxon>Panheteroptera</taxon>
        <taxon>Cimicomorpha</taxon>
        <taxon>Miridae</taxon>
        <taxon>Dicyphina</taxon>
        <taxon>Nesidiocoris</taxon>
    </lineage>
</organism>
<evidence type="ECO:0000256" key="1">
    <source>
        <dbReference type="SAM" id="SignalP"/>
    </source>
</evidence>
<feature type="chain" id="PRO_5026236040" description="Sema domain-containing protein" evidence="1">
    <location>
        <begin position="25"/>
        <end position="243"/>
    </location>
</feature>
<sequence>MFNRGAGARLILLVSAAAAVVVLGASAPPAHLAHIAGSSRKIRMFMVNAYVRLNPDGTVTGAPDDASPAILIHEKSLIFLEFRTTQNKPYPFCGETSSLNSRRVRRFCGEKIVNCDFSKIPFHTELIRVFAILERTDLRRRTVGENKKKNSNEQERQFFDEFGARRRNRFLWLTNAEELLRNWREKSPLVSRLCRVSLDIRILQHVYCIVLLTYELSCKIVYFSSEVMYNIFVSFYVVRRVRS</sequence>
<protein>
    <recommendedName>
        <fullName evidence="4">Sema domain-containing protein</fullName>
    </recommendedName>
</protein>
<dbReference type="OrthoDB" id="5987799at2759"/>
<accession>A0A6H5HNL1</accession>
<keyword evidence="3" id="KW-1185">Reference proteome</keyword>
<evidence type="ECO:0008006" key="4">
    <source>
        <dbReference type="Google" id="ProtNLM"/>
    </source>
</evidence>
<name>A0A6H5HNL1_9HEMI</name>
<feature type="signal peptide" evidence="1">
    <location>
        <begin position="1"/>
        <end position="24"/>
    </location>
</feature>
<evidence type="ECO:0000313" key="2">
    <source>
        <dbReference type="EMBL" id="CAB0019048.1"/>
    </source>
</evidence>
<keyword evidence="1" id="KW-0732">Signal</keyword>
<proteinExistence type="predicted"/>